<name>A0AAQ4QL51_GASAC</name>
<dbReference type="GO" id="GO:0003729">
    <property type="term" value="F:mRNA binding"/>
    <property type="evidence" value="ECO:0007669"/>
    <property type="project" value="UniProtKB-UniRule"/>
</dbReference>
<comment type="function">
    <text evidence="1">The METTL3-METTL14 heterodimer forms a N6-methyltransferase complex that methylates adenosine residues at the N(6) position of some mRNAs and regulates the circadian clock, differentiation of embryonic stem cells and cortical neurogenesis. In the heterodimer formed with mettl3, mettl14 constitutes the RNA-binding scaffold that recognizes the substrate rather than the catalytic core. N6-methyladenosine (m6A), which takes place at the 5'-[AG]GAC-3' consensus sites of some mRNAs, plays a role in mRNA stability and processing.</text>
</comment>
<dbReference type="GeneTree" id="ENSGT00550000075003"/>
<dbReference type="Ensembl" id="ENSGACT00000056499.1">
    <property type="protein sequence ID" value="ENSGACP00000051690.1"/>
    <property type="gene ID" value="ENSGACG00000029482.1"/>
</dbReference>
<evidence type="ECO:0000256" key="2">
    <source>
        <dbReference type="SAM" id="MobiDB-lite"/>
    </source>
</evidence>
<dbReference type="GO" id="GO:0030154">
    <property type="term" value="P:cell differentiation"/>
    <property type="evidence" value="ECO:0007669"/>
    <property type="project" value="UniProtKB-KW"/>
</dbReference>
<keyword evidence="4" id="KW-1185">Reference proteome</keyword>
<dbReference type="GO" id="GO:0036396">
    <property type="term" value="C:RNA N6-methyladenosine methyltransferase complex"/>
    <property type="evidence" value="ECO:0007669"/>
    <property type="project" value="UniProtKB-UniRule"/>
</dbReference>
<proteinExistence type="inferred from homology"/>
<keyword evidence="1" id="KW-0694">RNA-binding</keyword>
<comment type="subcellular location">
    <subcellularLocation>
        <location evidence="1">Nucleus</location>
    </subcellularLocation>
</comment>
<evidence type="ECO:0000313" key="4">
    <source>
        <dbReference type="Proteomes" id="UP000007635"/>
    </source>
</evidence>
<evidence type="ECO:0000313" key="3">
    <source>
        <dbReference type="Ensembl" id="ENSGACP00000051690.1"/>
    </source>
</evidence>
<dbReference type="Proteomes" id="UP000007635">
    <property type="component" value="Chromosome IX"/>
</dbReference>
<protein>
    <recommendedName>
        <fullName evidence="1">N(6)-adenosine-methyltransferase non-catalytic subunit METTL14</fullName>
    </recommendedName>
    <alternativeName>
        <fullName evidence="1">Methyltransferase-like protein 14</fullName>
    </alternativeName>
</protein>
<evidence type="ECO:0000256" key="1">
    <source>
        <dbReference type="RuleBase" id="RU369092"/>
    </source>
</evidence>
<sequence>MRQCKFICKDRSLGYRRHLLFVHVNNHTLRSSFDSSAAPSKRKAQAGENTEEDVEEKMGTQSLNPHNDYCQHIVDTEHRPQNFIRDVGLADQFEEY</sequence>
<comment type="subunit">
    <text evidence="1">Heterodimer; heterodimerizes with mettl3 to form an antiparallel heterodimer that constitutes an active methyltransferase.</text>
</comment>
<dbReference type="GO" id="GO:0016556">
    <property type="term" value="P:mRNA modification"/>
    <property type="evidence" value="ECO:0007669"/>
    <property type="project" value="UniProtKB-UniRule"/>
</dbReference>
<dbReference type="PANTHER" id="PTHR13107:SF0">
    <property type="entry name" value="N6-ADENOSINE-METHYLTRANSFERASE NON-CATALYTIC SUBUNIT"/>
    <property type="match status" value="1"/>
</dbReference>
<dbReference type="GO" id="GO:0005634">
    <property type="term" value="C:nucleus"/>
    <property type="evidence" value="ECO:0007669"/>
    <property type="project" value="UniProtKB-SubCell"/>
</dbReference>
<reference evidence="3" key="2">
    <citation type="submission" date="2025-08" db="UniProtKB">
        <authorList>
            <consortium name="Ensembl"/>
        </authorList>
    </citation>
    <scope>IDENTIFICATION</scope>
</reference>
<dbReference type="AlphaFoldDB" id="A0AAQ4QL51"/>
<dbReference type="InterPro" id="IPR045123">
    <property type="entry name" value="METTL14-like"/>
</dbReference>
<reference evidence="3 4" key="1">
    <citation type="journal article" date="2021" name="G3 (Bethesda)">
        <title>Improved contiguity of the threespine stickleback genome using long-read sequencing.</title>
        <authorList>
            <person name="Nath S."/>
            <person name="Shaw D.E."/>
            <person name="White M.A."/>
        </authorList>
    </citation>
    <scope>NUCLEOTIDE SEQUENCE [LARGE SCALE GENOMIC DNA]</scope>
    <source>
        <strain evidence="3 4">Lake Benthic</strain>
    </source>
</reference>
<organism evidence="3 4">
    <name type="scientific">Gasterosteus aculeatus aculeatus</name>
    <name type="common">three-spined stickleback</name>
    <dbReference type="NCBI Taxonomy" id="481459"/>
    <lineage>
        <taxon>Eukaryota</taxon>
        <taxon>Metazoa</taxon>
        <taxon>Chordata</taxon>
        <taxon>Craniata</taxon>
        <taxon>Vertebrata</taxon>
        <taxon>Euteleostomi</taxon>
        <taxon>Actinopterygii</taxon>
        <taxon>Neopterygii</taxon>
        <taxon>Teleostei</taxon>
        <taxon>Neoteleostei</taxon>
        <taxon>Acanthomorphata</taxon>
        <taxon>Eupercaria</taxon>
        <taxon>Perciformes</taxon>
        <taxon>Cottioidei</taxon>
        <taxon>Gasterosteales</taxon>
        <taxon>Gasterosteidae</taxon>
        <taxon>Gasterosteus</taxon>
    </lineage>
</organism>
<feature type="region of interest" description="Disordered" evidence="2">
    <location>
        <begin position="32"/>
        <end position="66"/>
    </location>
</feature>
<comment type="similarity">
    <text evidence="1">Belongs to the MT-A70-like family.</text>
</comment>
<dbReference type="PANTHER" id="PTHR13107">
    <property type="entry name" value="N6-ADENOSINE-METHYLTRANSFERASE NON-CATALYTIC SUBUNIT"/>
    <property type="match status" value="1"/>
</dbReference>
<keyword evidence="1" id="KW-0539">Nucleus</keyword>
<reference evidence="3" key="3">
    <citation type="submission" date="2025-09" db="UniProtKB">
        <authorList>
            <consortium name="Ensembl"/>
        </authorList>
    </citation>
    <scope>IDENTIFICATION</scope>
</reference>
<accession>A0AAQ4QL51</accession>
<keyword evidence="1" id="KW-0221">Differentiation</keyword>